<evidence type="ECO:0000256" key="1">
    <source>
        <dbReference type="SAM" id="Phobius"/>
    </source>
</evidence>
<keyword evidence="1" id="KW-0472">Membrane</keyword>
<accession>A0ABW2RQX7</accession>
<keyword evidence="1" id="KW-0812">Transmembrane</keyword>
<evidence type="ECO:0000313" key="3">
    <source>
        <dbReference type="Proteomes" id="UP001596500"/>
    </source>
</evidence>
<dbReference type="EMBL" id="JBHTBW010000087">
    <property type="protein sequence ID" value="MFC7443443.1"/>
    <property type="molecule type" value="Genomic_DNA"/>
</dbReference>
<feature type="transmembrane region" description="Helical" evidence="1">
    <location>
        <begin position="47"/>
        <end position="65"/>
    </location>
</feature>
<comment type="caution">
    <text evidence="2">The sequence shown here is derived from an EMBL/GenBank/DDBJ whole genome shotgun (WGS) entry which is preliminary data.</text>
</comment>
<dbReference type="RefSeq" id="WP_379867775.1">
    <property type="nucleotide sequence ID" value="NZ_JBHTBW010000087.1"/>
</dbReference>
<keyword evidence="3" id="KW-1185">Reference proteome</keyword>
<dbReference type="Proteomes" id="UP001596500">
    <property type="component" value="Unassembled WGS sequence"/>
</dbReference>
<organism evidence="2 3">
    <name type="scientific">Laceyella putida</name>
    <dbReference type="NCBI Taxonomy" id="110101"/>
    <lineage>
        <taxon>Bacteria</taxon>
        <taxon>Bacillati</taxon>
        <taxon>Bacillota</taxon>
        <taxon>Bacilli</taxon>
        <taxon>Bacillales</taxon>
        <taxon>Thermoactinomycetaceae</taxon>
        <taxon>Laceyella</taxon>
    </lineage>
</organism>
<keyword evidence="1" id="KW-1133">Transmembrane helix</keyword>
<evidence type="ECO:0000313" key="2">
    <source>
        <dbReference type="EMBL" id="MFC7443443.1"/>
    </source>
</evidence>
<protein>
    <submittedName>
        <fullName evidence="2">Uncharacterized protein</fullName>
    </submittedName>
</protein>
<sequence length="66" mass="7435">MIYIVALLFAGVILFFMHKHGAARPESYALFLVMVVAILPVNYKDEFIVFIGSLTFIISILNRMGV</sequence>
<name>A0ABW2RQX7_9BACL</name>
<proteinExistence type="predicted"/>
<gene>
    <name evidence="2" type="ORF">ACFQNG_20505</name>
</gene>
<reference evidence="3" key="1">
    <citation type="journal article" date="2019" name="Int. J. Syst. Evol. Microbiol.">
        <title>The Global Catalogue of Microorganisms (GCM) 10K type strain sequencing project: providing services to taxonomists for standard genome sequencing and annotation.</title>
        <authorList>
            <consortium name="The Broad Institute Genomics Platform"/>
            <consortium name="The Broad Institute Genome Sequencing Center for Infectious Disease"/>
            <person name="Wu L."/>
            <person name="Ma J."/>
        </authorList>
    </citation>
    <scope>NUCLEOTIDE SEQUENCE [LARGE SCALE GENOMIC DNA]</scope>
    <source>
        <strain evidence="3">CGMCC 1.12942</strain>
    </source>
</reference>